<protein>
    <submittedName>
        <fullName evidence="1">Uncharacterized protein</fullName>
    </submittedName>
</protein>
<accession>A0ABW5BKN4</accession>
<reference evidence="2" key="1">
    <citation type="journal article" date="2019" name="Int. J. Syst. Evol. Microbiol.">
        <title>The Global Catalogue of Microorganisms (GCM) 10K type strain sequencing project: providing services to taxonomists for standard genome sequencing and annotation.</title>
        <authorList>
            <consortium name="The Broad Institute Genomics Platform"/>
            <consortium name="The Broad Institute Genome Sequencing Center for Infectious Disease"/>
            <person name="Wu L."/>
            <person name="Ma J."/>
        </authorList>
    </citation>
    <scope>NUCLEOTIDE SEQUENCE [LARGE SCALE GENOMIC DNA]</scope>
    <source>
        <strain evidence="2">CGMCC 4.7192</strain>
    </source>
</reference>
<gene>
    <name evidence="1" type="ORF">ACFSKO_10450</name>
</gene>
<dbReference type="RefSeq" id="WP_380251227.1">
    <property type="nucleotide sequence ID" value="NZ_JBHUII010000004.1"/>
</dbReference>
<dbReference type="Proteomes" id="UP001597294">
    <property type="component" value="Unassembled WGS sequence"/>
</dbReference>
<name>A0ABW5BKN4_9PROT</name>
<keyword evidence="2" id="KW-1185">Reference proteome</keyword>
<evidence type="ECO:0000313" key="2">
    <source>
        <dbReference type="Proteomes" id="UP001597294"/>
    </source>
</evidence>
<sequence>MASSLPSLQIFATLNNQSNKEEIQSSVAAVIQDLNKTVKNTPDTAKARKSIADLLDFLNSLRSTVHPGRVELAQSISQQIIPLLYEKEDTDEEVDDYKHLRAEYLLINFVSNAIGDTLALLRGELSQHPNFRLGRREEIVPPFCLFSTLYASGIRDLLTKLIIVRFRNPRIESTIYTPLKRDFIDQGKNPSIYFEENRLHIKEQVTKLLDWAASVEVGLRDNKAGMNTKGQSRSTEYSSEDCLIQELLDKLKLHSEINEYFLPRSAGFNILSHLYSLNRGRFVNAVKEIVNATKYGNDHNQVVLQLDALLNDMGELDFDISALSAHYIGNEKSRMTYRALMDCCIGSGRTRELMIEARPLISAEIGRQPIHLAKQIVSDTSKTTGDLPKMQEQLEYFRNIIREINKVRFEQELKACASIFLSSNIMRPLAQWIESENAEEGTFFLRTQQIEIALKKKWNI</sequence>
<organism evidence="1 2">
    <name type="scientific">Kiloniella antarctica</name>
    <dbReference type="NCBI Taxonomy" id="1550907"/>
    <lineage>
        <taxon>Bacteria</taxon>
        <taxon>Pseudomonadati</taxon>
        <taxon>Pseudomonadota</taxon>
        <taxon>Alphaproteobacteria</taxon>
        <taxon>Rhodospirillales</taxon>
        <taxon>Kiloniellaceae</taxon>
        <taxon>Kiloniella</taxon>
    </lineage>
</organism>
<comment type="caution">
    <text evidence="1">The sequence shown here is derived from an EMBL/GenBank/DDBJ whole genome shotgun (WGS) entry which is preliminary data.</text>
</comment>
<proteinExistence type="predicted"/>
<evidence type="ECO:0000313" key="1">
    <source>
        <dbReference type="EMBL" id="MFD2206036.1"/>
    </source>
</evidence>
<dbReference type="EMBL" id="JBHUII010000004">
    <property type="protein sequence ID" value="MFD2206036.1"/>
    <property type="molecule type" value="Genomic_DNA"/>
</dbReference>